<evidence type="ECO:0000313" key="2">
    <source>
        <dbReference type="Proteomes" id="UP000188268"/>
    </source>
</evidence>
<dbReference type="Gramene" id="OMP10639">
    <property type="protein sequence ID" value="OMP10639"/>
    <property type="gene ID" value="CCACVL1_00840"/>
</dbReference>
<keyword evidence="2" id="KW-1185">Reference proteome</keyword>
<accession>A0A1R3KUC9</accession>
<gene>
    <name evidence="1" type="ORF">CCACVL1_00840</name>
</gene>
<comment type="caution">
    <text evidence="1">The sequence shown here is derived from an EMBL/GenBank/DDBJ whole genome shotgun (WGS) entry which is preliminary data.</text>
</comment>
<protein>
    <submittedName>
        <fullName evidence="1">Uncharacterized protein</fullName>
    </submittedName>
</protein>
<reference evidence="1 2" key="1">
    <citation type="submission" date="2013-09" db="EMBL/GenBank/DDBJ databases">
        <title>Corchorus capsularis genome sequencing.</title>
        <authorList>
            <person name="Alam M."/>
            <person name="Haque M.S."/>
            <person name="Islam M.S."/>
            <person name="Emdad E.M."/>
            <person name="Islam M.M."/>
            <person name="Ahmed B."/>
            <person name="Halim A."/>
            <person name="Hossen Q.M.M."/>
            <person name="Hossain M.Z."/>
            <person name="Ahmed R."/>
            <person name="Khan M.M."/>
            <person name="Islam R."/>
            <person name="Rashid M.M."/>
            <person name="Khan S.A."/>
            <person name="Rahman M.S."/>
            <person name="Alam M."/>
        </authorList>
    </citation>
    <scope>NUCLEOTIDE SEQUENCE [LARGE SCALE GENOMIC DNA]</scope>
    <source>
        <strain evidence="2">cv. CVL-1</strain>
        <tissue evidence="1">Whole seedling</tissue>
    </source>
</reference>
<dbReference type="Proteomes" id="UP000188268">
    <property type="component" value="Unassembled WGS sequence"/>
</dbReference>
<feature type="non-terminal residue" evidence="1">
    <location>
        <position position="41"/>
    </location>
</feature>
<organism evidence="1 2">
    <name type="scientific">Corchorus capsularis</name>
    <name type="common">Jute</name>
    <dbReference type="NCBI Taxonomy" id="210143"/>
    <lineage>
        <taxon>Eukaryota</taxon>
        <taxon>Viridiplantae</taxon>
        <taxon>Streptophyta</taxon>
        <taxon>Embryophyta</taxon>
        <taxon>Tracheophyta</taxon>
        <taxon>Spermatophyta</taxon>
        <taxon>Magnoliopsida</taxon>
        <taxon>eudicotyledons</taxon>
        <taxon>Gunneridae</taxon>
        <taxon>Pentapetalae</taxon>
        <taxon>rosids</taxon>
        <taxon>malvids</taxon>
        <taxon>Malvales</taxon>
        <taxon>Malvaceae</taxon>
        <taxon>Grewioideae</taxon>
        <taxon>Apeibeae</taxon>
        <taxon>Corchorus</taxon>
    </lineage>
</organism>
<evidence type="ECO:0000313" key="1">
    <source>
        <dbReference type="EMBL" id="OMP10639.1"/>
    </source>
</evidence>
<name>A0A1R3KUC9_COCAP</name>
<proteinExistence type="predicted"/>
<dbReference type="AlphaFoldDB" id="A0A1R3KUC9"/>
<dbReference type="EMBL" id="AWWV01002080">
    <property type="protein sequence ID" value="OMP10639.1"/>
    <property type="molecule type" value="Genomic_DNA"/>
</dbReference>
<sequence length="41" mass="4789">MAPTSKISPHYQHSPPFPLLRRPSKPFRSIKNCCYLLEFLS</sequence>